<comment type="caution">
    <text evidence="3">The sequence shown here is derived from an EMBL/GenBank/DDBJ whole genome shotgun (WGS) entry which is preliminary data.</text>
</comment>
<dbReference type="PANTHER" id="PTHR12290">
    <property type="entry name" value="CORNICHON-RELATED"/>
    <property type="match status" value="1"/>
</dbReference>
<dbReference type="Gene3D" id="3.40.50.10300">
    <property type="entry name" value="CoaB-like"/>
    <property type="match status" value="1"/>
</dbReference>
<dbReference type="GO" id="GO:0005737">
    <property type="term" value="C:cytoplasm"/>
    <property type="evidence" value="ECO:0007669"/>
    <property type="project" value="EnsemblFungi"/>
</dbReference>
<dbReference type="InterPro" id="IPR007085">
    <property type="entry name" value="DNA/pantothenate-metab_flavo_C"/>
</dbReference>
<dbReference type="GO" id="GO:1990143">
    <property type="term" value="C:CoA-synthesizing protein complex"/>
    <property type="evidence" value="ECO:0007669"/>
    <property type="project" value="EnsemblFungi"/>
</dbReference>
<dbReference type="STRING" id="1069680.M7NUH5"/>
<dbReference type="GO" id="GO:0004632">
    <property type="term" value="F:phosphopantothenate--cysteine ligase activity"/>
    <property type="evidence" value="ECO:0007669"/>
    <property type="project" value="EnsemblFungi"/>
</dbReference>
<accession>M7NUH5</accession>
<keyword evidence="4" id="KW-1185">Reference proteome</keyword>
<dbReference type="GO" id="GO:1990181">
    <property type="term" value="P:acetyl-CoA biosynthetic process from pantothenate"/>
    <property type="evidence" value="ECO:0007669"/>
    <property type="project" value="EnsemblFungi"/>
</dbReference>
<gene>
    <name evidence="3" type="ORF">PNEG_00900</name>
</gene>
<comment type="similarity">
    <text evidence="1">Belongs to the PPC synthetase family.</text>
</comment>
<feature type="domain" description="DNA/pantothenate metabolism flavoprotein C-terminal" evidence="2">
    <location>
        <begin position="34"/>
        <end position="84"/>
    </location>
</feature>
<evidence type="ECO:0000313" key="4">
    <source>
        <dbReference type="Proteomes" id="UP000011958"/>
    </source>
</evidence>
<dbReference type="EMBL" id="AFWA02000003">
    <property type="protein sequence ID" value="EMR10751.1"/>
    <property type="molecule type" value="Genomic_DNA"/>
</dbReference>
<dbReference type="SUPFAM" id="SSF102645">
    <property type="entry name" value="CoaB-like"/>
    <property type="match status" value="1"/>
</dbReference>
<reference evidence="4" key="1">
    <citation type="journal article" date="2016" name="Nat. Commun.">
        <title>Genome analysis of three Pneumocystis species reveals adaptation mechanisms to life exclusively in mammalian hosts.</title>
        <authorList>
            <person name="Ma L."/>
            <person name="Chen Z."/>
            <person name="Huang D.W."/>
            <person name="Kutty G."/>
            <person name="Ishihara M."/>
            <person name="Wang H."/>
            <person name="Abouelleil A."/>
            <person name="Bishop L."/>
            <person name="Davey E."/>
            <person name="Deng R."/>
            <person name="Deng X."/>
            <person name="Fan L."/>
            <person name="Fantoni G."/>
            <person name="Fitzgerald M."/>
            <person name="Gogineni E."/>
            <person name="Goldberg J.M."/>
            <person name="Handley G."/>
            <person name="Hu X."/>
            <person name="Huber C."/>
            <person name="Jiao X."/>
            <person name="Jones K."/>
            <person name="Levin J.Z."/>
            <person name="Liu Y."/>
            <person name="Macdonald P."/>
            <person name="Melnikov A."/>
            <person name="Raley C."/>
            <person name="Sassi M."/>
            <person name="Sherman B.T."/>
            <person name="Song X."/>
            <person name="Sykes S."/>
            <person name="Tran B."/>
            <person name="Walsh L."/>
            <person name="Xia Y."/>
            <person name="Yang J."/>
            <person name="Young S."/>
            <person name="Zeng Q."/>
            <person name="Zheng X."/>
            <person name="Stephens R."/>
            <person name="Nusbaum C."/>
            <person name="Birren B.W."/>
            <person name="Azadi P."/>
            <person name="Lempicki R.A."/>
            <person name="Cuomo C.A."/>
            <person name="Kovacs J.A."/>
        </authorList>
    </citation>
    <scope>NUCLEOTIDE SEQUENCE [LARGE SCALE GENOMIC DNA]</scope>
    <source>
        <strain evidence="4">B123</strain>
    </source>
</reference>
<name>M7NUH5_PNEMU</name>
<dbReference type="GO" id="GO:0005634">
    <property type="term" value="C:nucleus"/>
    <property type="evidence" value="ECO:0007669"/>
    <property type="project" value="EnsemblFungi"/>
</dbReference>
<dbReference type="AlphaFoldDB" id="M7NUH5"/>
<dbReference type="Pfam" id="PF04127">
    <property type="entry name" value="DFP"/>
    <property type="match status" value="2"/>
</dbReference>
<dbReference type="VEuPathDB" id="FungiDB:PNEG_00900"/>
<protein>
    <recommendedName>
        <fullName evidence="2">DNA/pantothenate metabolism flavoprotein C-terminal domain-containing protein</fullName>
    </recommendedName>
</protein>
<dbReference type="OrthoDB" id="70224at2759"/>
<dbReference type="eggNOG" id="KOG2728">
    <property type="taxonomic scope" value="Eukaryota"/>
</dbReference>
<evidence type="ECO:0000259" key="2">
    <source>
        <dbReference type="Pfam" id="PF04127"/>
    </source>
</evidence>
<dbReference type="HOGENOM" id="CLU_042326_2_0_1"/>
<dbReference type="GO" id="GO:0015937">
    <property type="term" value="P:coenzyme A biosynthetic process"/>
    <property type="evidence" value="ECO:0007669"/>
    <property type="project" value="EnsemblFungi"/>
</dbReference>
<dbReference type="Proteomes" id="UP000011958">
    <property type="component" value="Unassembled WGS sequence"/>
</dbReference>
<evidence type="ECO:0000313" key="3">
    <source>
        <dbReference type="EMBL" id="EMR10751.1"/>
    </source>
</evidence>
<proteinExistence type="inferred from homology"/>
<sequence>MDHETYFEMNKEPVLLKDCAQKVQDFVKIQLKLNSRVVLVTSGGTAVPLETQTVRFLDNFSAGTRGSASAEYFIKYGYSVVFLYRQHTLLPYSRCYFHNKYDFLDYFEETDNCNVMVKAKYREKMVHHLRCYQDAKLNNKLLMISYLTITEYLFYLREIAIIFRPLSRNALFYLAAAVSDFFIPPERISEHKIHSESNDKRLVIEFDPVPKFLAKLIEKWAPRASIVSFKLETDEDILISNARMSLQRYGHRLVIGNILTKRKYEVVFVTETQESWIRLTQEEKDNGIEIESKIVPRIIQLHDTWIHL</sequence>
<dbReference type="RefSeq" id="XP_007872811.1">
    <property type="nucleotide sequence ID" value="XM_007874620.1"/>
</dbReference>
<dbReference type="OMA" id="NTIRRCN"/>
<organism evidence="3 4">
    <name type="scientific">Pneumocystis murina (strain B123)</name>
    <name type="common">Mouse pneumocystis pneumonia agent</name>
    <name type="synonym">Pneumocystis carinii f. sp. muris</name>
    <dbReference type="NCBI Taxonomy" id="1069680"/>
    <lineage>
        <taxon>Eukaryota</taxon>
        <taxon>Fungi</taxon>
        <taxon>Dikarya</taxon>
        <taxon>Ascomycota</taxon>
        <taxon>Taphrinomycotina</taxon>
        <taxon>Pneumocystomycetes</taxon>
        <taxon>Pneumocystaceae</taxon>
        <taxon>Pneumocystis</taxon>
    </lineage>
</organism>
<dbReference type="InterPro" id="IPR035929">
    <property type="entry name" value="CoaB-like_sf"/>
</dbReference>
<evidence type="ECO:0000256" key="1">
    <source>
        <dbReference type="ARBA" id="ARBA00005703"/>
    </source>
</evidence>
<dbReference type="GeneID" id="19894598"/>
<feature type="domain" description="DNA/pantothenate metabolism flavoprotein C-terminal" evidence="2">
    <location>
        <begin position="168"/>
        <end position="282"/>
    </location>
</feature>